<evidence type="ECO:0000313" key="13">
    <source>
        <dbReference type="Proteomes" id="UP000006427"/>
    </source>
</evidence>
<dbReference type="SUPFAM" id="SSF74653">
    <property type="entry name" value="TolA/TonB C-terminal domain"/>
    <property type="match status" value="1"/>
</dbReference>
<evidence type="ECO:0000256" key="5">
    <source>
        <dbReference type="ARBA" id="ARBA00022519"/>
    </source>
</evidence>
<protein>
    <submittedName>
        <fullName evidence="12">TonB family protein</fullName>
    </submittedName>
</protein>
<name>D2Z8E2_9BACT</name>
<dbReference type="Gene3D" id="3.30.1150.10">
    <property type="match status" value="1"/>
</dbReference>
<feature type="compositionally biased region" description="Basic and acidic residues" evidence="10">
    <location>
        <begin position="121"/>
        <end position="151"/>
    </location>
</feature>
<evidence type="ECO:0000256" key="4">
    <source>
        <dbReference type="ARBA" id="ARBA00022475"/>
    </source>
</evidence>
<dbReference type="GO" id="GO:0055085">
    <property type="term" value="P:transmembrane transport"/>
    <property type="evidence" value="ECO:0007669"/>
    <property type="project" value="InterPro"/>
</dbReference>
<comment type="subcellular location">
    <subcellularLocation>
        <location evidence="1">Cell inner membrane</location>
        <topology evidence="1">Single-pass membrane protein</topology>
        <orientation evidence="1">Periplasmic side</orientation>
    </subcellularLocation>
</comment>
<keyword evidence="13" id="KW-1185">Reference proteome</keyword>
<dbReference type="AlphaFoldDB" id="D2Z8E2"/>
<organism evidence="12 13">
    <name type="scientific">Dethiosulfovibrio peptidovorans DSM 11002</name>
    <dbReference type="NCBI Taxonomy" id="469381"/>
    <lineage>
        <taxon>Bacteria</taxon>
        <taxon>Thermotogati</taxon>
        <taxon>Synergistota</taxon>
        <taxon>Synergistia</taxon>
        <taxon>Synergistales</taxon>
        <taxon>Dethiosulfovibrionaceae</taxon>
        <taxon>Dethiosulfovibrio</taxon>
    </lineage>
</organism>
<dbReference type="Proteomes" id="UP000006427">
    <property type="component" value="Unassembled WGS sequence"/>
</dbReference>
<evidence type="ECO:0000256" key="10">
    <source>
        <dbReference type="SAM" id="MobiDB-lite"/>
    </source>
</evidence>
<dbReference type="PANTHER" id="PTHR33446:SF2">
    <property type="entry name" value="PROTEIN TONB"/>
    <property type="match status" value="1"/>
</dbReference>
<dbReference type="RefSeq" id="WP_005661323.1">
    <property type="nucleotide sequence ID" value="NZ_ABTR02000001.1"/>
</dbReference>
<dbReference type="NCBIfam" id="TIGR01352">
    <property type="entry name" value="tonB_Cterm"/>
    <property type="match status" value="1"/>
</dbReference>
<accession>D2Z8E2</accession>
<dbReference type="PaxDb" id="469381-Dpep_1715"/>
<proteinExistence type="inferred from homology"/>
<feature type="compositionally biased region" description="Basic and acidic residues" evidence="10">
    <location>
        <begin position="162"/>
        <end position="182"/>
    </location>
</feature>
<dbReference type="GO" id="GO:0015031">
    <property type="term" value="P:protein transport"/>
    <property type="evidence" value="ECO:0007669"/>
    <property type="project" value="UniProtKB-KW"/>
</dbReference>
<keyword evidence="5" id="KW-0997">Cell inner membrane</keyword>
<keyword evidence="3" id="KW-0813">Transport</keyword>
<comment type="similarity">
    <text evidence="2">Belongs to the TonB family.</text>
</comment>
<dbReference type="OrthoDB" id="6430at2"/>
<dbReference type="GO" id="GO:0031992">
    <property type="term" value="F:energy transducer activity"/>
    <property type="evidence" value="ECO:0007669"/>
    <property type="project" value="TreeGrafter"/>
</dbReference>
<dbReference type="eggNOG" id="COG0810">
    <property type="taxonomic scope" value="Bacteria"/>
</dbReference>
<keyword evidence="4" id="KW-1003">Cell membrane</keyword>
<sequence length="276" mass="30351">MKRWIVTIAASLILHAGLLFLIPWAPKESDSIGTISVKLVRTRSKTESAVGEDGGSAMAEIPTERPKAEKAAPLKPTTSKEVDPPHTKEDSKIKTPEKPQKTVEKTKPVVKKTPVAKPRREKTEKPKIEEKKDGPEKKVSLPPQKEDEKTTKSAGQAPPGKGQKEGTSQKEGPHKGDGEAKKPAASSRGEILSEHDVTVKHREIPEYPLISRKRKEQGTVTVLLSVKKGRVIDTRIEKSSGAPRLDKAALKALRDWRFSSDLSAKVRIPVLFKLTK</sequence>
<dbReference type="STRING" id="469381.Dpep_1715"/>
<keyword evidence="8" id="KW-1133">Transmembrane helix</keyword>
<evidence type="ECO:0000256" key="2">
    <source>
        <dbReference type="ARBA" id="ARBA00006555"/>
    </source>
</evidence>
<dbReference type="InterPro" id="IPR037682">
    <property type="entry name" value="TonB_C"/>
</dbReference>
<dbReference type="InterPro" id="IPR006260">
    <property type="entry name" value="TonB/TolA_C"/>
</dbReference>
<comment type="caution">
    <text evidence="12">The sequence shown here is derived from an EMBL/GenBank/DDBJ whole genome shotgun (WGS) entry which is preliminary data.</text>
</comment>
<evidence type="ECO:0000256" key="3">
    <source>
        <dbReference type="ARBA" id="ARBA00022448"/>
    </source>
</evidence>
<evidence type="ECO:0000256" key="7">
    <source>
        <dbReference type="ARBA" id="ARBA00022927"/>
    </source>
</evidence>
<evidence type="ECO:0000256" key="1">
    <source>
        <dbReference type="ARBA" id="ARBA00004383"/>
    </source>
</evidence>
<dbReference type="Pfam" id="PF03544">
    <property type="entry name" value="TonB_C"/>
    <property type="match status" value="1"/>
</dbReference>
<evidence type="ECO:0000256" key="6">
    <source>
        <dbReference type="ARBA" id="ARBA00022692"/>
    </source>
</evidence>
<feature type="domain" description="TonB C-terminal" evidence="11">
    <location>
        <begin position="192"/>
        <end position="276"/>
    </location>
</feature>
<feature type="region of interest" description="Disordered" evidence="10">
    <location>
        <begin position="43"/>
        <end position="197"/>
    </location>
</feature>
<gene>
    <name evidence="12" type="ORF">Dpep_1715</name>
</gene>
<feature type="compositionally biased region" description="Basic and acidic residues" evidence="10">
    <location>
        <begin position="62"/>
        <end position="107"/>
    </location>
</feature>
<evidence type="ECO:0000256" key="9">
    <source>
        <dbReference type="ARBA" id="ARBA00023136"/>
    </source>
</evidence>
<reference evidence="12 13" key="1">
    <citation type="journal article" date="2010" name="Stand. Genomic Sci.">
        <title>Permanent draft genome sequence of Dethiosulfovibrio peptidovorans type strain (SEBR 4207).</title>
        <authorList>
            <person name="Labutti K."/>
            <person name="Mayilraj S."/>
            <person name="Clum A."/>
            <person name="Lucas S."/>
            <person name="Glavina Del Rio T."/>
            <person name="Nolan M."/>
            <person name="Tice H."/>
            <person name="Cheng J.F."/>
            <person name="Pitluck S."/>
            <person name="Liolios K."/>
            <person name="Ivanova N."/>
            <person name="Mavromatis K."/>
            <person name="Mikhailova N."/>
            <person name="Pati A."/>
            <person name="Goodwin L."/>
            <person name="Chen A."/>
            <person name="Palaniappan K."/>
            <person name="Land M."/>
            <person name="Hauser L."/>
            <person name="Chang Y.J."/>
            <person name="Jeffries C.D."/>
            <person name="Rohde M."/>
            <person name="Spring S."/>
            <person name="Goker M."/>
            <person name="Woyke T."/>
            <person name="Bristow J."/>
            <person name="Eisen J.A."/>
            <person name="Markowitz V."/>
            <person name="Hugenholtz P."/>
            <person name="Kyrpides N.C."/>
            <person name="Klenk H.P."/>
            <person name="Lapidus A."/>
        </authorList>
    </citation>
    <scope>NUCLEOTIDE SEQUENCE [LARGE SCALE GENOMIC DNA]</scope>
    <source>
        <strain evidence="12 13">DSM 11002</strain>
    </source>
</reference>
<keyword evidence="9" id="KW-0472">Membrane</keyword>
<dbReference type="PANTHER" id="PTHR33446">
    <property type="entry name" value="PROTEIN TONB-RELATED"/>
    <property type="match status" value="1"/>
</dbReference>
<dbReference type="GO" id="GO:0098797">
    <property type="term" value="C:plasma membrane protein complex"/>
    <property type="evidence" value="ECO:0007669"/>
    <property type="project" value="TreeGrafter"/>
</dbReference>
<keyword evidence="6" id="KW-0812">Transmembrane</keyword>
<evidence type="ECO:0000313" key="12">
    <source>
        <dbReference type="EMBL" id="EFC91739.1"/>
    </source>
</evidence>
<evidence type="ECO:0000259" key="11">
    <source>
        <dbReference type="PROSITE" id="PS52015"/>
    </source>
</evidence>
<keyword evidence="7" id="KW-0653">Protein transport</keyword>
<evidence type="ECO:0000256" key="8">
    <source>
        <dbReference type="ARBA" id="ARBA00022989"/>
    </source>
</evidence>
<dbReference type="InterPro" id="IPR051045">
    <property type="entry name" value="TonB-dependent_transducer"/>
</dbReference>
<dbReference type="EMBL" id="ABTR02000001">
    <property type="protein sequence ID" value="EFC91739.1"/>
    <property type="molecule type" value="Genomic_DNA"/>
</dbReference>
<dbReference type="PROSITE" id="PS52015">
    <property type="entry name" value="TONB_CTD"/>
    <property type="match status" value="1"/>
</dbReference>